<dbReference type="EMBL" id="QRKN01000001">
    <property type="protein sequence ID" value="RHI25751.1"/>
    <property type="molecule type" value="Genomic_DNA"/>
</dbReference>
<dbReference type="AlphaFoldDB" id="A0A414ZR61"/>
<comment type="caution">
    <text evidence="1">The sequence shown here is derived from an EMBL/GenBank/DDBJ whole genome shotgun (WGS) entry which is preliminary data.</text>
</comment>
<name>A0A414ZR61_9FIRM</name>
<gene>
    <name evidence="1" type="ORF">DW172_03450</name>
</gene>
<sequence length="115" mass="13161">MNFDVDEEVEIWIPNRGKGGCPDSIMDLVHDAEWKQKTLEKLLDDLQGNEQEVKVITKESVENELYDFFNDKMKTGDAPEIERVGRYPNMYVTGDNGIVIDCIGGKQIRLIIQVD</sequence>
<evidence type="ECO:0000313" key="2">
    <source>
        <dbReference type="Proteomes" id="UP000285865"/>
    </source>
</evidence>
<evidence type="ECO:0000313" key="1">
    <source>
        <dbReference type="EMBL" id="RHI25751.1"/>
    </source>
</evidence>
<proteinExistence type="predicted"/>
<accession>A0A414ZR61</accession>
<protein>
    <submittedName>
        <fullName evidence="1">Uncharacterized protein</fullName>
    </submittedName>
</protein>
<organism evidence="1 2">
    <name type="scientific">Agathobacter rectalis</name>
    <dbReference type="NCBI Taxonomy" id="39491"/>
    <lineage>
        <taxon>Bacteria</taxon>
        <taxon>Bacillati</taxon>
        <taxon>Bacillota</taxon>
        <taxon>Clostridia</taxon>
        <taxon>Lachnospirales</taxon>
        <taxon>Lachnospiraceae</taxon>
        <taxon>Agathobacter</taxon>
    </lineage>
</organism>
<reference evidence="1 2" key="1">
    <citation type="submission" date="2018-08" db="EMBL/GenBank/DDBJ databases">
        <title>A genome reference for cultivated species of the human gut microbiota.</title>
        <authorList>
            <person name="Zou Y."/>
            <person name="Xue W."/>
            <person name="Luo G."/>
        </authorList>
    </citation>
    <scope>NUCLEOTIDE SEQUENCE [LARGE SCALE GENOMIC DNA]</scope>
    <source>
        <strain evidence="1 2">AM16-11</strain>
    </source>
</reference>
<dbReference type="Proteomes" id="UP000285865">
    <property type="component" value="Unassembled WGS sequence"/>
</dbReference>